<accession>A0ACC2IWP1</accession>
<dbReference type="EMBL" id="JAPESX010000806">
    <property type="protein sequence ID" value="KAJ8119630.1"/>
    <property type="molecule type" value="Genomic_DNA"/>
</dbReference>
<name>A0ACC2IWP1_9PEZI</name>
<comment type="caution">
    <text evidence="1">The sequence shown here is derived from an EMBL/GenBank/DDBJ whole genome shotgun (WGS) entry which is preliminary data.</text>
</comment>
<evidence type="ECO:0000313" key="1">
    <source>
        <dbReference type="EMBL" id="KAJ8119630.1"/>
    </source>
</evidence>
<reference evidence="1" key="1">
    <citation type="submission" date="2022-11" db="EMBL/GenBank/DDBJ databases">
        <title>Genome Sequence of Nemania bipapillata.</title>
        <authorList>
            <person name="Buettner E."/>
        </authorList>
    </citation>
    <scope>NUCLEOTIDE SEQUENCE</scope>
    <source>
        <strain evidence="1">CP14</strain>
    </source>
</reference>
<organism evidence="1 2">
    <name type="scientific">Nemania bipapillata</name>
    <dbReference type="NCBI Taxonomy" id="110536"/>
    <lineage>
        <taxon>Eukaryota</taxon>
        <taxon>Fungi</taxon>
        <taxon>Dikarya</taxon>
        <taxon>Ascomycota</taxon>
        <taxon>Pezizomycotina</taxon>
        <taxon>Sordariomycetes</taxon>
        <taxon>Xylariomycetidae</taxon>
        <taxon>Xylariales</taxon>
        <taxon>Xylariaceae</taxon>
        <taxon>Nemania</taxon>
    </lineage>
</organism>
<dbReference type="Proteomes" id="UP001153334">
    <property type="component" value="Unassembled WGS sequence"/>
</dbReference>
<sequence length="226" mass="25114">MMSAQLQQPSDQATSTPSARAPDPPEPRGNSNGISYAPLVNRVAQSLSPYVRARSSSPVAWQLLDDEAVSRARSENKLIFLSIGFLASHHCHLAHLESFSDPTLATLLNTEFIPIIIDREEHPNYDYIYMNYNESLNSVGGWPLNVFLTPELEPVFSGTYWAPPAGTSSASNEDETEEAAVAGKPLDWLTVVRKVHSSWKDEESRVREEAQQNCIETWLPSTTLKT</sequence>
<protein>
    <submittedName>
        <fullName evidence="1">Uncharacterized protein</fullName>
    </submittedName>
</protein>
<gene>
    <name evidence="1" type="ORF">ONZ43_g3460</name>
</gene>
<proteinExistence type="predicted"/>
<keyword evidence="2" id="KW-1185">Reference proteome</keyword>
<evidence type="ECO:0000313" key="2">
    <source>
        <dbReference type="Proteomes" id="UP001153334"/>
    </source>
</evidence>